<evidence type="ECO:0000256" key="3">
    <source>
        <dbReference type="ARBA" id="ARBA00022723"/>
    </source>
</evidence>
<sequence>MRSGGTHQSEHPGKLGWFMEVVCPSADRFETAFSSPDRAEGVAHLAERMSDHIIEHAYWGSARDRLPIAQVDPLLTSPTPEAFEILQPKRVRVQGKNNLSLIRSGQDWSDTIGQERDLYLNDMEPTLVAGMDFLRDQGRLPGHRGQLFLLG</sequence>
<dbReference type="EMBL" id="MOBO01000026">
    <property type="protein sequence ID" value="RON33837.1"/>
    <property type="molecule type" value="Genomic_DNA"/>
</dbReference>
<keyword evidence="3" id="KW-0479">Metal-binding</keyword>
<evidence type="ECO:0000256" key="4">
    <source>
        <dbReference type="ARBA" id="ARBA00023004"/>
    </source>
</evidence>
<evidence type="ECO:0000256" key="2">
    <source>
        <dbReference type="ARBA" id="ARBA00022617"/>
    </source>
</evidence>
<dbReference type="Pfam" id="PF13816">
    <property type="entry name" value="Dehydratase_hem"/>
    <property type="match status" value="1"/>
</dbReference>
<keyword evidence="4" id="KW-0408">Iron</keyword>
<keyword evidence="2" id="KW-0349">Heme</keyword>
<comment type="caution">
    <text evidence="7">The sequence shown here is derived from an EMBL/GenBank/DDBJ whole genome shotgun (WGS) entry which is preliminary data.</text>
</comment>
<accession>A0A423J832</accession>
<gene>
    <name evidence="7" type="ORF">BK664_25435</name>
</gene>
<reference evidence="7 8" key="1">
    <citation type="submission" date="2016-10" db="EMBL/GenBank/DDBJ databases">
        <title>Comparative genome analysis of multiple Pseudomonas spp. focuses on biocontrol and plant growth promoting traits.</title>
        <authorList>
            <person name="Tao X.-Y."/>
            <person name="Taylor C.G."/>
        </authorList>
    </citation>
    <scope>NUCLEOTIDE SEQUENCE [LARGE SCALE GENOMIC DNA]</scope>
    <source>
        <strain evidence="7 8">38D4</strain>
    </source>
</reference>
<dbReference type="GO" id="GO:0016829">
    <property type="term" value="F:lyase activity"/>
    <property type="evidence" value="ECO:0007669"/>
    <property type="project" value="UniProtKB-KW"/>
</dbReference>
<evidence type="ECO:0000313" key="7">
    <source>
        <dbReference type="EMBL" id="RON33837.1"/>
    </source>
</evidence>
<evidence type="ECO:0000256" key="1">
    <source>
        <dbReference type="ARBA" id="ARBA00001970"/>
    </source>
</evidence>
<dbReference type="InterPro" id="IPR025702">
    <property type="entry name" value="OXD"/>
</dbReference>
<evidence type="ECO:0000256" key="6">
    <source>
        <dbReference type="ARBA" id="ARBA00034312"/>
    </source>
</evidence>
<organism evidence="7 8">
    <name type="scientific">Pseudomonas brassicacearum</name>
    <dbReference type="NCBI Taxonomy" id="930166"/>
    <lineage>
        <taxon>Bacteria</taxon>
        <taxon>Pseudomonadati</taxon>
        <taxon>Pseudomonadota</taxon>
        <taxon>Gammaproteobacteria</taxon>
        <taxon>Pseudomonadales</taxon>
        <taxon>Pseudomonadaceae</taxon>
        <taxon>Pseudomonas</taxon>
    </lineage>
</organism>
<dbReference type="AlphaFoldDB" id="A0A423J832"/>
<comment type="similarity">
    <text evidence="6">Belongs to the heme-containing dehydratase family.</text>
</comment>
<protein>
    <submittedName>
        <fullName evidence="7">Uncharacterized protein</fullName>
    </submittedName>
</protein>
<dbReference type="GO" id="GO:0046872">
    <property type="term" value="F:metal ion binding"/>
    <property type="evidence" value="ECO:0007669"/>
    <property type="project" value="UniProtKB-KW"/>
</dbReference>
<dbReference type="Proteomes" id="UP000286351">
    <property type="component" value="Unassembled WGS sequence"/>
</dbReference>
<evidence type="ECO:0000256" key="5">
    <source>
        <dbReference type="ARBA" id="ARBA00023239"/>
    </source>
</evidence>
<comment type="cofactor">
    <cofactor evidence="1">
        <name>heme b</name>
        <dbReference type="ChEBI" id="CHEBI:60344"/>
    </cofactor>
</comment>
<proteinExistence type="inferred from homology"/>
<keyword evidence="5" id="KW-0456">Lyase</keyword>
<evidence type="ECO:0000313" key="8">
    <source>
        <dbReference type="Proteomes" id="UP000286351"/>
    </source>
</evidence>
<name>A0A423J832_9PSED</name>